<organism evidence="2 3">
    <name type="scientific">Nocardia seriolae</name>
    <dbReference type="NCBI Taxonomy" id="37332"/>
    <lineage>
        <taxon>Bacteria</taxon>
        <taxon>Bacillati</taxon>
        <taxon>Actinomycetota</taxon>
        <taxon>Actinomycetes</taxon>
        <taxon>Mycobacteriales</taxon>
        <taxon>Nocardiaceae</taxon>
        <taxon>Nocardia</taxon>
    </lineage>
</organism>
<dbReference type="AlphaFoldDB" id="A0ABC8AXH4"/>
<keyword evidence="1" id="KW-0472">Membrane</keyword>
<reference evidence="2 3" key="1">
    <citation type="submission" date="2016-10" db="EMBL/GenBank/DDBJ databases">
        <title>Genome sequence of Nocardia seriolae strain EM150506, isolated from Anguila japonica.</title>
        <authorList>
            <person name="Han H.-J."/>
        </authorList>
    </citation>
    <scope>NUCLEOTIDE SEQUENCE [LARGE SCALE GENOMIC DNA]</scope>
    <source>
        <strain evidence="2 3">EM150506</strain>
    </source>
</reference>
<dbReference type="RefSeq" id="WP_158660814.1">
    <property type="nucleotide sequence ID" value="NZ_CP017839.1"/>
</dbReference>
<accession>A0ABC8AXH4</accession>
<proteinExistence type="predicted"/>
<sequence>MTADGVHIDFGKAQVSADGTVAPAGTALEVSGESAATPIETALFRPFAPAIDVRLADGALPPSSSIRLSFVLDRATVDTQIAQGNTPVVITRNAAGEIDVLPATWDDKASTLRAESSHLSGFWAGWLDAKAITTSITDGIAAALKLRYPKPDCVGASAELNGVTIGASPVDRDVAWPCVAARDGRFEVALQSNSPWVWLARTAPAAQSYEAHGRDLAGALAAGIFYQSRRGRTNDTSVLVAGDTTTIPFDAQHPPTRGELQIDAGLSLVSVMLAEIDAAARLLRIDLGLYKDISAAFDKLTCLSGVVEGLNQLSGNDFATKAGALGRTMIDCLGAIGGLAGGVFLGVLGGIIASVFVSVGGLWLTLTGQNEAFFTINATRPNAATENGYRRITLGMSVKDVLAILSPIVRDTTYYSHCRVLSDQPDRVYDFSVWIDTAQGVVTGIETPPGTTTDRGVGDGSTPARIIAAYNADHTIEQGAIGGQGSPAIIVRSKTATDRTHFLCFPIKEDGNAGPPSIGRPYASEGC</sequence>
<evidence type="ECO:0000256" key="1">
    <source>
        <dbReference type="SAM" id="Phobius"/>
    </source>
</evidence>
<name>A0ABC8AXH4_9NOCA</name>
<gene>
    <name evidence="2" type="ORF">NS506_04807</name>
</gene>
<evidence type="ECO:0000313" key="2">
    <source>
        <dbReference type="EMBL" id="APA98853.1"/>
    </source>
</evidence>
<keyword evidence="1" id="KW-1133">Transmembrane helix</keyword>
<evidence type="ECO:0000313" key="3">
    <source>
        <dbReference type="Proteomes" id="UP000180166"/>
    </source>
</evidence>
<protein>
    <submittedName>
        <fullName evidence="2">Uncharacterized protein</fullName>
    </submittedName>
</protein>
<dbReference type="Proteomes" id="UP000180166">
    <property type="component" value="Chromosome"/>
</dbReference>
<keyword evidence="1" id="KW-0812">Transmembrane</keyword>
<feature type="transmembrane region" description="Helical" evidence="1">
    <location>
        <begin position="339"/>
        <end position="364"/>
    </location>
</feature>
<dbReference type="EMBL" id="CP017839">
    <property type="protein sequence ID" value="APA98853.1"/>
    <property type="molecule type" value="Genomic_DNA"/>
</dbReference>
<dbReference type="KEGG" id="nsr:NS506_04807"/>